<dbReference type="SMART" id="SM00244">
    <property type="entry name" value="PHB"/>
    <property type="match status" value="1"/>
</dbReference>
<accession>A0ABY7AL15</accession>
<dbReference type="Gene3D" id="3.30.479.30">
    <property type="entry name" value="Band 7 domain"/>
    <property type="match status" value="1"/>
</dbReference>
<evidence type="ECO:0000256" key="6">
    <source>
        <dbReference type="RuleBase" id="RU364113"/>
    </source>
</evidence>
<feature type="region of interest" description="Disordered" evidence="7">
    <location>
        <begin position="348"/>
        <end position="392"/>
    </location>
</feature>
<dbReference type="PANTHER" id="PTHR43327">
    <property type="entry name" value="STOMATIN-LIKE PROTEIN 2, MITOCHONDRIAL"/>
    <property type="match status" value="1"/>
</dbReference>
<dbReference type="Pfam" id="PF12221">
    <property type="entry name" value="HflK_N"/>
    <property type="match status" value="1"/>
</dbReference>
<evidence type="ECO:0000256" key="4">
    <source>
        <dbReference type="ARBA" id="ARBA00022989"/>
    </source>
</evidence>
<feature type="transmembrane region" description="Helical" evidence="6">
    <location>
        <begin position="60"/>
        <end position="80"/>
    </location>
</feature>
<dbReference type="InterPro" id="IPR001107">
    <property type="entry name" value="Band_7"/>
</dbReference>
<dbReference type="GO" id="GO:0006508">
    <property type="term" value="P:proteolysis"/>
    <property type="evidence" value="ECO:0007669"/>
    <property type="project" value="UniProtKB-KW"/>
</dbReference>
<feature type="compositionally biased region" description="Polar residues" evidence="7">
    <location>
        <begin position="1"/>
        <end position="12"/>
    </location>
</feature>
<keyword evidence="5 6" id="KW-0472">Membrane</keyword>
<gene>
    <name evidence="9" type="primary">hflK</name>
    <name evidence="9" type="ORF">OLW01_12335</name>
</gene>
<evidence type="ECO:0000256" key="7">
    <source>
        <dbReference type="SAM" id="MobiDB-lite"/>
    </source>
</evidence>
<keyword evidence="9" id="KW-0645">Protease</keyword>
<evidence type="ECO:0000256" key="5">
    <source>
        <dbReference type="ARBA" id="ARBA00023136"/>
    </source>
</evidence>
<feature type="compositionally biased region" description="Low complexity" evidence="7">
    <location>
        <begin position="373"/>
        <end position="383"/>
    </location>
</feature>
<dbReference type="InterPro" id="IPR001972">
    <property type="entry name" value="Stomatin_HflK_fam"/>
</dbReference>
<dbReference type="EMBL" id="CP109965">
    <property type="protein sequence ID" value="WAJ69923.1"/>
    <property type="molecule type" value="Genomic_DNA"/>
</dbReference>
<evidence type="ECO:0000313" key="10">
    <source>
        <dbReference type="Proteomes" id="UP001163726"/>
    </source>
</evidence>
<reference evidence="9" key="1">
    <citation type="submission" date="2022-10" db="EMBL/GenBank/DDBJ databases">
        <title>Catenovulum adriacola sp. nov. isolated in the Harbour of Susak.</title>
        <authorList>
            <person name="Schoch T."/>
            <person name="Reich S.J."/>
            <person name="Stoeferle S."/>
            <person name="Flaiz M."/>
            <person name="Kazda M."/>
            <person name="Riedel C.U."/>
            <person name="Duerre P."/>
        </authorList>
    </citation>
    <scope>NUCLEOTIDE SEQUENCE</scope>
    <source>
        <strain evidence="9">TS8</strain>
    </source>
</reference>
<comment type="function">
    <text evidence="6">HflC and HflK could encode or regulate a protease.</text>
</comment>
<dbReference type="SUPFAM" id="SSF117892">
    <property type="entry name" value="Band 7/SPFH domain"/>
    <property type="match status" value="1"/>
</dbReference>
<dbReference type="InterPro" id="IPR020980">
    <property type="entry name" value="Membrane_HflK_N"/>
</dbReference>
<dbReference type="InterPro" id="IPR036013">
    <property type="entry name" value="Band_7/SPFH_dom_sf"/>
</dbReference>
<keyword evidence="3 6" id="KW-0812">Transmembrane</keyword>
<feature type="region of interest" description="Disordered" evidence="7">
    <location>
        <begin position="1"/>
        <end position="31"/>
    </location>
</feature>
<comment type="similarity">
    <text evidence="2 6">Belongs to the band 7/mec-2 family. HflK subfamily.</text>
</comment>
<keyword evidence="9" id="KW-0378">Hydrolase</keyword>
<evidence type="ECO:0000259" key="8">
    <source>
        <dbReference type="SMART" id="SM00244"/>
    </source>
</evidence>
<name>A0ABY7AL15_9ALTE</name>
<dbReference type="Pfam" id="PF01145">
    <property type="entry name" value="Band_7"/>
    <property type="match status" value="1"/>
</dbReference>
<dbReference type="CDD" id="cd03404">
    <property type="entry name" value="SPFH_HflK"/>
    <property type="match status" value="1"/>
</dbReference>
<dbReference type="RefSeq" id="WP_268074216.1">
    <property type="nucleotide sequence ID" value="NZ_CP109965.1"/>
</dbReference>
<evidence type="ECO:0000256" key="2">
    <source>
        <dbReference type="ARBA" id="ARBA00006971"/>
    </source>
</evidence>
<sequence length="392" mass="43565">MAWNEPGNSNNKDPWGNKGGKDQGPPDLDEIYNDTMNKIRKAFGGKGGNNNSSGNKSGGGFSSAGLILVAVILLLVWAYLGLSTIKEAERGVVLRFGQFHSIIDPGLQWQPAFIDEVTAVNVESISSLTSSGKMLTKDENVVLVEMEVQYRIENPRNFLFSVTEPIYSLRQATDSALRYVVGHSTMDNVLTTGREEVRQATWRQLEETIEKYHLGLQVVDMNFLAVRPPEQVKPAFDDAIAAQEDENRYIQEAQAYAKAREPEARGIVRRMEEEAKAYSSRVVLEARGEVARFEKLLPEYEAAPQVTRERLYIDTMEEVYSNTTKVLLDSEGSGNMIYLPLDKIMDKQRQAGVKTDKNAPPESGQYSPPVNQSSGSSRGSGIRDSNRFSGGR</sequence>
<evidence type="ECO:0000313" key="9">
    <source>
        <dbReference type="EMBL" id="WAJ69923.1"/>
    </source>
</evidence>
<dbReference type="GO" id="GO:0008233">
    <property type="term" value="F:peptidase activity"/>
    <property type="evidence" value="ECO:0007669"/>
    <property type="project" value="UniProtKB-KW"/>
</dbReference>
<proteinExistence type="inferred from homology"/>
<feature type="compositionally biased region" description="Basic and acidic residues" evidence="7">
    <location>
        <begin position="348"/>
        <end position="359"/>
    </location>
</feature>
<comment type="subcellular location">
    <subcellularLocation>
        <location evidence="1">Membrane</location>
        <topology evidence="1">Single-pass membrane protein</topology>
    </subcellularLocation>
</comment>
<dbReference type="NCBIfam" id="TIGR01933">
    <property type="entry name" value="hflK"/>
    <property type="match status" value="1"/>
</dbReference>
<dbReference type="InterPro" id="IPR010201">
    <property type="entry name" value="HflK"/>
</dbReference>
<dbReference type="InterPro" id="IPR050710">
    <property type="entry name" value="Band7/mec-2_domain"/>
</dbReference>
<dbReference type="PANTHER" id="PTHR43327:SF2">
    <property type="entry name" value="MODULATOR OF FTSH PROTEASE HFLK"/>
    <property type="match status" value="1"/>
</dbReference>
<organism evidence="9 10">
    <name type="scientific">Catenovulum adriaticum</name>
    <dbReference type="NCBI Taxonomy" id="2984846"/>
    <lineage>
        <taxon>Bacteria</taxon>
        <taxon>Pseudomonadati</taxon>
        <taxon>Pseudomonadota</taxon>
        <taxon>Gammaproteobacteria</taxon>
        <taxon>Alteromonadales</taxon>
        <taxon>Alteromonadaceae</taxon>
        <taxon>Catenovulum</taxon>
    </lineage>
</organism>
<protein>
    <recommendedName>
        <fullName evidence="6">Protein HflK</fullName>
    </recommendedName>
</protein>
<keyword evidence="10" id="KW-1185">Reference proteome</keyword>
<dbReference type="Proteomes" id="UP001163726">
    <property type="component" value="Chromosome"/>
</dbReference>
<comment type="subunit">
    <text evidence="6">HflC and HflK may interact to form a multimeric complex.</text>
</comment>
<feature type="domain" description="Band 7" evidence="8">
    <location>
        <begin position="80"/>
        <end position="240"/>
    </location>
</feature>
<dbReference type="PRINTS" id="PR00721">
    <property type="entry name" value="STOMATIN"/>
</dbReference>
<evidence type="ECO:0000256" key="1">
    <source>
        <dbReference type="ARBA" id="ARBA00004167"/>
    </source>
</evidence>
<keyword evidence="4 6" id="KW-1133">Transmembrane helix</keyword>
<evidence type="ECO:0000256" key="3">
    <source>
        <dbReference type="ARBA" id="ARBA00022692"/>
    </source>
</evidence>